<dbReference type="Gene3D" id="2.60.40.10">
    <property type="entry name" value="Immunoglobulins"/>
    <property type="match status" value="1"/>
</dbReference>
<dbReference type="PANTHER" id="PTHR43547:SF2">
    <property type="entry name" value="HYBRID SIGNAL TRANSDUCTION HISTIDINE KINASE C"/>
    <property type="match status" value="1"/>
</dbReference>
<dbReference type="EMBL" id="JAFREP010000032">
    <property type="protein sequence ID" value="MBO1322147.1"/>
    <property type="molecule type" value="Genomic_DNA"/>
</dbReference>
<organism evidence="5 6">
    <name type="scientific">Acanthopleuribacter pedis</name>
    <dbReference type="NCBI Taxonomy" id="442870"/>
    <lineage>
        <taxon>Bacteria</taxon>
        <taxon>Pseudomonadati</taxon>
        <taxon>Acidobacteriota</taxon>
        <taxon>Holophagae</taxon>
        <taxon>Acanthopleuribacterales</taxon>
        <taxon>Acanthopleuribacteraceae</taxon>
        <taxon>Acanthopleuribacter</taxon>
    </lineage>
</organism>
<gene>
    <name evidence="5" type="ORF">J3U88_26970</name>
</gene>
<name>A0A8J7Q7J1_9BACT</name>
<dbReference type="RefSeq" id="WP_207862120.1">
    <property type="nucleotide sequence ID" value="NZ_JAFREP010000032.1"/>
</dbReference>
<dbReference type="InterPro" id="IPR011110">
    <property type="entry name" value="Reg_prop"/>
</dbReference>
<comment type="caution">
    <text evidence="5">The sequence shown here is derived from an EMBL/GenBank/DDBJ whole genome shotgun (WGS) entry which is preliminary data.</text>
</comment>
<protein>
    <recommendedName>
        <fullName evidence="4">Histidine kinase domain-containing protein</fullName>
    </recommendedName>
</protein>
<keyword evidence="3" id="KW-0472">Membrane</keyword>
<evidence type="ECO:0000313" key="6">
    <source>
        <dbReference type="Proteomes" id="UP000664417"/>
    </source>
</evidence>
<evidence type="ECO:0000256" key="1">
    <source>
        <dbReference type="ARBA" id="ARBA00022553"/>
    </source>
</evidence>
<feature type="domain" description="Histidine kinase" evidence="4">
    <location>
        <begin position="925"/>
        <end position="1101"/>
    </location>
</feature>
<dbReference type="SMART" id="SM00387">
    <property type="entry name" value="HATPase_c"/>
    <property type="match status" value="1"/>
</dbReference>
<dbReference type="AlphaFoldDB" id="A0A8J7Q7J1"/>
<keyword evidence="3" id="KW-0812">Transmembrane</keyword>
<dbReference type="SUPFAM" id="SSF55874">
    <property type="entry name" value="ATPase domain of HSP90 chaperone/DNA topoisomerase II/histidine kinase"/>
    <property type="match status" value="1"/>
</dbReference>
<keyword evidence="1" id="KW-0597">Phosphoprotein</keyword>
<proteinExistence type="predicted"/>
<dbReference type="InterPro" id="IPR015943">
    <property type="entry name" value="WD40/YVTN_repeat-like_dom_sf"/>
</dbReference>
<dbReference type="InterPro" id="IPR013783">
    <property type="entry name" value="Ig-like_fold"/>
</dbReference>
<dbReference type="Pfam" id="PF07495">
    <property type="entry name" value="Y_Y_Y"/>
    <property type="match status" value="1"/>
</dbReference>
<keyword evidence="2" id="KW-0175">Coiled coil</keyword>
<dbReference type="PROSITE" id="PS50109">
    <property type="entry name" value="HIS_KIN"/>
    <property type="match status" value="1"/>
</dbReference>
<feature type="coiled-coil region" evidence="2">
    <location>
        <begin position="813"/>
        <end position="871"/>
    </location>
</feature>
<keyword evidence="6" id="KW-1185">Reference proteome</keyword>
<dbReference type="InterPro" id="IPR011123">
    <property type="entry name" value="Y_Y_Y"/>
</dbReference>
<dbReference type="InterPro" id="IPR003594">
    <property type="entry name" value="HATPase_dom"/>
</dbReference>
<sequence>MTPLWLLTLLLLNPDTTPIFTNLGSNDGLSQSTVWASLQDDLGFVWIATTEGLNRYDGHTFKVFKHDPNNPNSLADNQIRDLCLGNDDDFWMATANGLSRYIPKQNRFETYRNQQGEPDSLSYNYTVCLAKSDDSLWIGTREGLNRMRFDQPGRFQRFRHDPQDPMSLNHNEVRGILFDRQKRLWVATFGGLAQFDPERQAFIRYPAGPGGLSHNQVRALAEDSEGFIWAGTSNGLNRFNPETQSWLHFYEKPNDNNSLHDDWINVIVADRESGLWIGTKDGGLHLYDSSTGDFTHYSRTPGLENTIAGNNIISLFIDRARMLWIGTYSAGVSKLDLKATQIRKIELTDNSIEAKEVQAMYLGRDETLWVGTQYGLIEHNQREQRTELHYHDPKRANSLSENQVLSIQADLQGRIWAGTYSGGLNRYLGYDRFKHYRHNPKNSTSLASDIVLCLMLDKGGDLWLGTREGLSRYQASSDDFWHWTIPDGEQISRRQRAVITIHETKDGTLWLGTDGAGLIRYSPRGGDFTRFRQNLHNPNTLHSDVVNAVYEDGAGVIWLGTNAGLTRFEPGSSLFTTAGNTEGLPSGTVYAIIEGESKALWLSTNQGIFRYVPESGAHETRHFDVSDGLQSNDFFRGAVLKDPGGNLYFGGINGVNVFHPANLRYNEYEPPVVLTSFRIFDEPAPIPGDVAYLDAYKLSYKQNMLSFEFAALDYSAPRKNQYAYMLEGFDSEWIYSGSRNYAAYSNLDGGTYRLRIKGANNHGKWNEAGLSLQLTVTPPFWRTTWFLTLIIVLLVVAAIGSQRYWVSTMNKRNDRLQDLVETKTFELEQAKQKLLETAHQAGIFEIATGVLRQIKGQLESVKNEIKTIQTANMKDNIAEIGFLAGESRHIANGETHTTPPEQLVDNIHQFQTRLQNNRIEVAHAVQRLIEKVEGMKDTIAVQHQYATKPLYHQDVNLVALVEDALRLESARVSSLGVEIHKNFDVRSEVRLPKIKLLHVLSQVIRNSLDALEVGDAAILRMRIAIDQATEDTLRITLEDNGCGIEQENLERVFTAGWTTKTDRHGFGLHESVNAMREMHGELTIESPGKNRGTKVTLILPF</sequence>
<dbReference type="SUPFAM" id="SSF63829">
    <property type="entry name" value="Calcium-dependent phosphotriesterase"/>
    <property type="match status" value="4"/>
</dbReference>
<reference evidence="5" key="1">
    <citation type="submission" date="2021-03" db="EMBL/GenBank/DDBJ databases">
        <authorList>
            <person name="Wang G."/>
        </authorList>
    </citation>
    <scope>NUCLEOTIDE SEQUENCE</scope>
    <source>
        <strain evidence="5">KCTC 12899</strain>
    </source>
</reference>
<dbReference type="Gene3D" id="3.30.565.10">
    <property type="entry name" value="Histidine kinase-like ATPase, C-terminal domain"/>
    <property type="match status" value="1"/>
</dbReference>
<keyword evidence="3" id="KW-1133">Transmembrane helix</keyword>
<dbReference type="Gene3D" id="2.130.10.10">
    <property type="entry name" value="YVTN repeat-like/Quinoprotein amine dehydrogenase"/>
    <property type="match status" value="4"/>
</dbReference>
<dbReference type="PANTHER" id="PTHR43547">
    <property type="entry name" value="TWO-COMPONENT HISTIDINE KINASE"/>
    <property type="match status" value="1"/>
</dbReference>
<dbReference type="Pfam" id="PF07494">
    <property type="entry name" value="Reg_prop"/>
    <property type="match status" value="3"/>
</dbReference>
<evidence type="ECO:0000313" key="5">
    <source>
        <dbReference type="EMBL" id="MBO1322147.1"/>
    </source>
</evidence>
<evidence type="ECO:0000259" key="4">
    <source>
        <dbReference type="PROSITE" id="PS50109"/>
    </source>
</evidence>
<feature type="transmembrane region" description="Helical" evidence="3">
    <location>
        <begin position="785"/>
        <end position="806"/>
    </location>
</feature>
<evidence type="ECO:0000256" key="3">
    <source>
        <dbReference type="SAM" id="Phobius"/>
    </source>
</evidence>
<dbReference type="FunFam" id="2.60.40.10:FF:000791">
    <property type="entry name" value="Two-component system sensor histidine kinase/response regulator"/>
    <property type="match status" value="1"/>
</dbReference>
<accession>A0A8J7Q7J1</accession>
<dbReference type="Proteomes" id="UP000664417">
    <property type="component" value="Unassembled WGS sequence"/>
</dbReference>
<dbReference type="GO" id="GO:0000155">
    <property type="term" value="F:phosphorelay sensor kinase activity"/>
    <property type="evidence" value="ECO:0007669"/>
    <property type="project" value="TreeGrafter"/>
</dbReference>
<dbReference type="Pfam" id="PF02518">
    <property type="entry name" value="HATPase_c"/>
    <property type="match status" value="1"/>
</dbReference>
<dbReference type="InterPro" id="IPR036890">
    <property type="entry name" value="HATPase_C_sf"/>
</dbReference>
<evidence type="ECO:0000256" key="2">
    <source>
        <dbReference type="SAM" id="Coils"/>
    </source>
</evidence>
<dbReference type="InterPro" id="IPR005467">
    <property type="entry name" value="His_kinase_dom"/>
</dbReference>